<evidence type="ECO:0000313" key="2">
    <source>
        <dbReference type="Proteomes" id="UP001596084"/>
    </source>
</evidence>
<dbReference type="Proteomes" id="UP001596084">
    <property type="component" value="Unassembled WGS sequence"/>
</dbReference>
<sequence>MEEIKPIASSTAAPVTEADLHAYVDQQLTAARRLDIEHFLASRPDERQRVLEWQRQNALLREWLDPVVREPLPLDLPLKPEAAAWPWRGLAAGIAVAVVSAGSAWWVRGAMDGDAARLAAAKAGLQLAANNTANAGQLPGFAQRAAVAHLVYSPDARRPVEVGADQEQVLVTWLSKRLGTPVHPPALSALGYELVGGRLLPGDKGPVAQFMYTAASGQRLTLYVTREAAGKATAFRFGQDGAVNVFYWVDRNFGYALSGGIDRKELARISQEVYRQLEPAS</sequence>
<reference evidence="2" key="1">
    <citation type="journal article" date="2019" name="Int. J. Syst. Evol. Microbiol.">
        <title>The Global Catalogue of Microorganisms (GCM) 10K type strain sequencing project: providing services to taxonomists for standard genome sequencing and annotation.</title>
        <authorList>
            <consortium name="The Broad Institute Genomics Platform"/>
            <consortium name="The Broad Institute Genome Sequencing Center for Infectious Disease"/>
            <person name="Wu L."/>
            <person name="Ma J."/>
        </authorList>
    </citation>
    <scope>NUCLEOTIDE SEQUENCE [LARGE SCALE GENOMIC DNA]</scope>
    <source>
        <strain evidence="2">CGMCC 4.7277</strain>
    </source>
</reference>
<dbReference type="RefSeq" id="WP_068831820.1">
    <property type="nucleotide sequence ID" value="NZ_JBHSMX010000003.1"/>
</dbReference>
<organism evidence="1 2">
    <name type="scientific">Polaromonas jejuensis</name>
    <dbReference type="NCBI Taxonomy" id="457502"/>
    <lineage>
        <taxon>Bacteria</taxon>
        <taxon>Pseudomonadati</taxon>
        <taxon>Pseudomonadota</taxon>
        <taxon>Betaproteobacteria</taxon>
        <taxon>Burkholderiales</taxon>
        <taxon>Comamonadaceae</taxon>
        <taxon>Polaromonas</taxon>
    </lineage>
</organism>
<protein>
    <submittedName>
        <fullName evidence="1">Anti-sigma factor family protein</fullName>
    </submittedName>
</protein>
<evidence type="ECO:0000313" key="1">
    <source>
        <dbReference type="EMBL" id="MFC5519604.1"/>
    </source>
</evidence>
<gene>
    <name evidence="1" type="ORF">ACFPP7_01565</name>
</gene>
<dbReference type="EMBL" id="JBHSMX010000003">
    <property type="protein sequence ID" value="MFC5519604.1"/>
    <property type="molecule type" value="Genomic_DNA"/>
</dbReference>
<proteinExistence type="predicted"/>
<keyword evidence="2" id="KW-1185">Reference proteome</keyword>
<accession>A0ABW0Q5N0</accession>
<name>A0ABW0Q5N0_9BURK</name>
<comment type="caution">
    <text evidence="1">The sequence shown here is derived from an EMBL/GenBank/DDBJ whole genome shotgun (WGS) entry which is preliminary data.</text>
</comment>